<accession>A0A1E7FQL7</accession>
<dbReference type="Proteomes" id="UP000095751">
    <property type="component" value="Unassembled WGS sequence"/>
</dbReference>
<evidence type="ECO:0000313" key="3">
    <source>
        <dbReference type="Proteomes" id="UP000095751"/>
    </source>
</evidence>
<feature type="region of interest" description="Disordered" evidence="1">
    <location>
        <begin position="1"/>
        <end position="189"/>
    </location>
</feature>
<sequence>MNSDIQTQRTSTGNDSVDSADPDPNLNPNANDGKMILPFVQAQNHNAQMVTPFKNIHSDTTDTNGTDELDGYVNPEPEDEESTLNPEDEKVDDDDDDDDEDINVTESASDETRDNTVDLTNDKNNTEEEENEKSNENKNKNGKSNENNNKNRNGEPITTTETEKSNAEGNTDTDSTVAGDGSISTKSSKSDIINNKLSAKARLERDQLMSFYLFKKWDLEHPPKLVSQFWMEHPKVVVEAMKHWIYADITVPIPYRWNAVDYSCTNMCKEPRKAKKGEHYIEMTMIQVVDLCEAFIRHPRTREHKKFSGDEKYVKYSPIIVKSKSELVAAELQVKKTTADVLSVDRAAKEAEGGDPNYLKKIRLLACKGKRKLVKLKQIRDNCSRNLRFAVETIQTSVTLAAEKATNEKQSVNDKARLQQLFDTWNDDDDELSSALDDQTNDTPPSLKTTNSKDTRNKGINGSITIERNPSQVSELTSKTNQVPAAIDDEPAFTIADVEYSPCTELKDKYINFMNDNIDIDHKHVVIRYLSH</sequence>
<evidence type="ECO:0000256" key="1">
    <source>
        <dbReference type="SAM" id="MobiDB-lite"/>
    </source>
</evidence>
<feature type="compositionally biased region" description="Polar residues" evidence="1">
    <location>
        <begin position="441"/>
        <end position="450"/>
    </location>
</feature>
<proteinExistence type="predicted"/>
<feature type="compositionally biased region" description="Low complexity" evidence="1">
    <location>
        <begin position="22"/>
        <end position="32"/>
    </location>
</feature>
<feature type="compositionally biased region" description="Acidic residues" evidence="1">
    <location>
        <begin position="65"/>
        <end position="82"/>
    </location>
</feature>
<feature type="compositionally biased region" description="Polar residues" evidence="1">
    <location>
        <begin position="1"/>
        <end position="17"/>
    </location>
</feature>
<dbReference type="AlphaFoldDB" id="A0A1E7FQL7"/>
<name>A0A1E7FQL7_9STRA</name>
<reference evidence="2 3" key="1">
    <citation type="submission" date="2016-09" db="EMBL/GenBank/DDBJ databases">
        <title>Extensive genetic diversity and differential bi-allelic expression allows diatom success in the polar Southern Ocean.</title>
        <authorList>
            <consortium name="DOE Joint Genome Institute"/>
            <person name="Mock T."/>
            <person name="Otillar R.P."/>
            <person name="Strauss J."/>
            <person name="Dupont C."/>
            <person name="Frickenhaus S."/>
            <person name="Maumus F."/>
            <person name="Mcmullan M."/>
            <person name="Sanges R."/>
            <person name="Schmutz J."/>
            <person name="Toseland A."/>
            <person name="Valas R."/>
            <person name="Veluchamy A."/>
            <person name="Ward B.J."/>
            <person name="Allen A."/>
            <person name="Barry K."/>
            <person name="Falciatore A."/>
            <person name="Ferrante M."/>
            <person name="Fortunato A.E."/>
            <person name="Gloeckner G."/>
            <person name="Gruber A."/>
            <person name="Hipkin R."/>
            <person name="Janech M."/>
            <person name="Kroth P."/>
            <person name="Leese F."/>
            <person name="Lindquist E."/>
            <person name="Lyon B.R."/>
            <person name="Martin J."/>
            <person name="Mayer C."/>
            <person name="Parker M."/>
            <person name="Quesneville H."/>
            <person name="Raymond J."/>
            <person name="Uhlig C."/>
            <person name="Valentin K.U."/>
            <person name="Worden A.Z."/>
            <person name="Armbrust E.V."/>
            <person name="Bowler C."/>
            <person name="Green B."/>
            <person name="Moulton V."/>
            <person name="Van Oosterhout C."/>
            <person name="Grigoriev I."/>
        </authorList>
    </citation>
    <scope>NUCLEOTIDE SEQUENCE [LARGE SCALE GENOMIC DNA]</scope>
    <source>
        <strain evidence="2 3">CCMP1102</strain>
    </source>
</reference>
<evidence type="ECO:0000313" key="2">
    <source>
        <dbReference type="EMBL" id="OEU20427.1"/>
    </source>
</evidence>
<keyword evidence="3" id="KW-1185">Reference proteome</keyword>
<feature type="compositionally biased region" description="Acidic residues" evidence="1">
    <location>
        <begin position="89"/>
        <end position="103"/>
    </location>
</feature>
<dbReference type="InParanoid" id="A0A1E7FQL7"/>
<feature type="compositionally biased region" description="Basic and acidic residues" evidence="1">
    <location>
        <begin position="110"/>
        <end position="139"/>
    </location>
</feature>
<organism evidence="2 3">
    <name type="scientific">Fragilariopsis cylindrus CCMP1102</name>
    <dbReference type="NCBI Taxonomy" id="635003"/>
    <lineage>
        <taxon>Eukaryota</taxon>
        <taxon>Sar</taxon>
        <taxon>Stramenopiles</taxon>
        <taxon>Ochrophyta</taxon>
        <taxon>Bacillariophyta</taxon>
        <taxon>Bacillariophyceae</taxon>
        <taxon>Bacillariophycidae</taxon>
        <taxon>Bacillariales</taxon>
        <taxon>Bacillariaceae</taxon>
        <taxon>Fragilariopsis</taxon>
    </lineage>
</organism>
<dbReference type="EMBL" id="KV784354">
    <property type="protein sequence ID" value="OEU20427.1"/>
    <property type="molecule type" value="Genomic_DNA"/>
</dbReference>
<feature type="region of interest" description="Disordered" evidence="1">
    <location>
        <begin position="429"/>
        <end position="464"/>
    </location>
</feature>
<feature type="compositionally biased region" description="Polar residues" evidence="1">
    <location>
        <begin position="167"/>
        <end position="176"/>
    </location>
</feature>
<protein>
    <submittedName>
        <fullName evidence="2">Uncharacterized protein</fullName>
    </submittedName>
</protein>
<gene>
    <name evidence="2" type="ORF">FRACYDRAFT_234052</name>
</gene>
<feature type="compositionally biased region" description="Low complexity" evidence="1">
    <location>
        <begin position="142"/>
        <end position="155"/>
    </location>
</feature>
<dbReference type="KEGG" id="fcy:FRACYDRAFT_234052"/>